<dbReference type="InterPro" id="IPR001127">
    <property type="entry name" value="PTS_EIIA_1_perm"/>
</dbReference>
<keyword evidence="5" id="KW-0598">Phosphotransferase system</keyword>
<protein>
    <submittedName>
        <fullName evidence="8">PTS system, glucose subfamily, IIA component</fullName>
    </submittedName>
</protein>
<keyword evidence="4" id="KW-0808">Transferase</keyword>
<evidence type="ECO:0000313" key="8">
    <source>
        <dbReference type="EMBL" id="EEG57739.1"/>
    </source>
</evidence>
<evidence type="ECO:0000256" key="5">
    <source>
        <dbReference type="ARBA" id="ARBA00022683"/>
    </source>
</evidence>
<evidence type="ECO:0000256" key="4">
    <source>
        <dbReference type="ARBA" id="ARBA00022679"/>
    </source>
</evidence>
<dbReference type="GO" id="GO:0016301">
    <property type="term" value="F:kinase activity"/>
    <property type="evidence" value="ECO:0007669"/>
    <property type="project" value="UniProtKB-KW"/>
</dbReference>
<keyword evidence="9" id="KW-1185">Reference proteome</keyword>
<keyword evidence="2" id="KW-0813">Transport</keyword>
<dbReference type="InterPro" id="IPR011055">
    <property type="entry name" value="Dup_hybrid_motif"/>
</dbReference>
<dbReference type="EMBL" id="ACCJ01000008">
    <property type="protein sequence ID" value="EEG57739.1"/>
    <property type="molecule type" value="Genomic_DNA"/>
</dbReference>
<dbReference type="SUPFAM" id="SSF51261">
    <property type="entry name" value="Duplicated hybrid motif"/>
    <property type="match status" value="1"/>
</dbReference>
<evidence type="ECO:0000256" key="6">
    <source>
        <dbReference type="ARBA" id="ARBA00022777"/>
    </source>
</evidence>
<dbReference type="InterPro" id="IPR050890">
    <property type="entry name" value="PTS_EIIA_component"/>
</dbReference>
<reference evidence="8 9" key="2">
    <citation type="submission" date="2009-02" db="EMBL/GenBank/DDBJ databases">
        <title>Draft genome sequence of Clostridium asparagiforme (DSM 15981).</title>
        <authorList>
            <person name="Sudarsanam P."/>
            <person name="Ley R."/>
            <person name="Guruge J."/>
            <person name="Turnbaugh P.J."/>
            <person name="Mahowald M."/>
            <person name="Liep D."/>
            <person name="Gordon J."/>
        </authorList>
    </citation>
    <scope>NUCLEOTIDE SEQUENCE [LARGE SCALE GENOMIC DNA]</scope>
    <source>
        <strain evidence="8 9">DSM 15981</strain>
    </source>
</reference>
<name>C0CT61_9FIRM</name>
<organism evidence="8 9">
    <name type="scientific">[Clostridium] asparagiforme DSM 15981</name>
    <dbReference type="NCBI Taxonomy" id="518636"/>
    <lineage>
        <taxon>Bacteria</taxon>
        <taxon>Bacillati</taxon>
        <taxon>Bacillota</taxon>
        <taxon>Clostridia</taxon>
        <taxon>Lachnospirales</taxon>
        <taxon>Lachnospiraceae</taxon>
        <taxon>Enterocloster</taxon>
    </lineage>
</organism>
<evidence type="ECO:0000313" key="9">
    <source>
        <dbReference type="Proteomes" id="UP000004756"/>
    </source>
</evidence>
<dbReference type="RefSeq" id="WP_007705285.1">
    <property type="nucleotide sequence ID" value="NZ_CP102272.1"/>
</dbReference>
<accession>C0CT61</accession>
<dbReference type="FunFam" id="2.70.70.10:FF:000001">
    <property type="entry name" value="PTS system glucose-specific IIA component"/>
    <property type="match status" value="1"/>
</dbReference>
<reference evidence="8 9" key="1">
    <citation type="submission" date="2009-01" db="EMBL/GenBank/DDBJ databases">
        <authorList>
            <person name="Fulton L."/>
            <person name="Clifton S."/>
            <person name="Fulton B."/>
            <person name="Xu J."/>
            <person name="Minx P."/>
            <person name="Pepin K.H."/>
            <person name="Johnson M."/>
            <person name="Bhonagiri V."/>
            <person name="Nash W.E."/>
            <person name="Mardis E.R."/>
            <person name="Wilson R.K."/>
        </authorList>
    </citation>
    <scope>NUCLEOTIDE SEQUENCE [LARGE SCALE GENOMIC DNA]</scope>
    <source>
        <strain evidence="8 9">DSM 15981</strain>
    </source>
</reference>
<dbReference type="AlphaFoldDB" id="C0CT61"/>
<keyword evidence="3" id="KW-0762">Sugar transport</keyword>
<evidence type="ECO:0000256" key="1">
    <source>
        <dbReference type="ARBA" id="ARBA00004496"/>
    </source>
</evidence>
<evidence type="ECO:0000256" key="3">
    <source>
        <dbReference type="ARBA" id="ARBA00022597"/>
    </source>
</evidence>
<dbReference type="NCBIfam" id="TIGR00830">
    <property type="entry name" value="PTBA"/>
    <property type="match status" value="1"/>
</dbReference>
<comment type="caution">
    <text evidence="8">The sequence shown here is derived from an EMBL/GenBank/DDBJ whole genome shotgun (WGS) entry which is preliminary data.</text>
</comment>
<dbReference type="PROSITE" id="PS00371">
    <property type="entry name" value="PTS_EIIA_TYPE_1_HIS"/>
    <property type="match status" value="1"/>
</dbReference>
<dbReference type="Pfam" id="PF00358">
    <property type="entry name" value="PTS_EIIA_1"/>
    <property type="match status" value="1"/>
</dbReference>
<dbReference type="GO" id="GO:0009401">
    <property type="term" value="P:phosphoenolpyruvate-dependent sugar phosphotransferase system"/>
    <property type="evidence" value="ECO:0007669"/>
    <property type="project" value="UniProtKB-KW"/>
</dbReference>
<dbReference type="PROSITE" id="PS51093">
    <property type="entry name" value="PTS_EIIA_TYPE_1"/>
    <property type="match status" value="1"/>
</dbReference>
<evidence type="ECO:0000259" key="7">
    <source>
        <dbReference type="PROSITE" id="PS51093"/>
    </source>
</evidence>
<gene>
    <name evidence="8" type="primary">ptbA</name>
    <name evidence="8" type="ORF">CLOSTASPAR_00159</name>
</gene>
<comment type="subcellular location">
    <subcellularLocation>
        <location evidence="1">Cytoplasm</location>
    </subcellularLocation>
</comment>
<feature type="domain" description="PTS EIIA type-1" evidence="7">
    <location>
        <begin position="25"/>
        <end position="129"/>
    </location>
</feature>
<dbReference type="PANTHER" id="PTHR45008">
    <property type="entry name" value="PTS SYSTEM GLUCOSE-SPECIFIC EIIA COMPONENT"/>
    <property type="match status" value="1"/>
</dbReference>
<dbReference type="GO" id="GO:0005737">
    <property type="term" value="C:cytoplasm"/>
    <property type="evidence" value="ECO:0007669"/>
    <property type="project" value="UniProtKB-SubCell"/>
</dbReference>
<dbReference type="HOGENOM" id="CLU_012312_5_4_9"/>
<dbReference type="PANTHER" id="PTHR45008:SF1">
    <property type="entry name" value="PTS SYSTEM GLUCOSE-SPECIFIC EIIA COMPONENT"/>
    <property type="match status" value="1"/>
</dbReference>
<sequence>MFNFGKIKCYAPVSGKVVDLKEVQDPLFSSRSIGDGVAVIPEDNVVCSPARGRIKLLFHTGHAFVVEADNGMEVMVHIGIDTVKGEGKGFYKLAAQGDRVEVGTPVVKVAFEELKDMDLTTIMIVMTQEKSWNVYPTGRERCTAGKTCLLQVR</sequence>
<dbReference type="Gene3D" id="2.70.70.10">
    <property type="entry name" value="Glucose Permease (Domain IIA)"/>
    <property type="match status" value="1"/>
</dbReference>
<proteinExistence type="predicted"/>
<dbReference type="Proteomes" id="UP000004756">
    <property type="component" value="Unassembled WGS sequence"/>
</dbReference>
<evidence type="ECO:0000256" key="2">
    <source>
        <dbReference type="ARBA" id="ARBA00022448"/>
    </source>
</evidence>
<keyword evidence="6" id="KW-0418">Kinase</keyword>